<name>A0AB36AC70_LIMRT</name>
<keyword evidence="5 8" id="KW-0808">Transferase</keyword>
<dbReference type="AlphaFoldDB" id="A0AB36AC70"/>
<evidence type="ECO:0000313" key="12">
    <source>
        <dbReference type="Proteomes" id="UP000441557"/>
    </source>
</evidence>
<dbReference type="Gene3D" id="3.40.50.170">
    <property type="entry name" value="Formyl transferase, N-terminal domain"/>
    <property type="match status" value="1"/>
</dbReference>
<dbReference type="Proteomes" id="UP000441557">
    <property type="component" value="Unassembled WGS sequence"/>
</dbReference>
<dbReference type="SUPFAM" id="SSF53328">
    <property type="entry name" value="Formyltransferase"/>
    <property type="match status" value="1"/>
</dbReference>
<evidence type="ECO:0000259" key="9">
    <source>
        <dbReference type="Pfam" id="PF00551"/>
    </source>
</evidence>
<dbReference type="FunFam" id="3.40.50.170:FF:000004">
    <property type="entry name" value="Methionyl-tRNA formyltransferase"/>
    <property type="match status" value="1"/>
</dbReference>
<dbReference type="EC" id="2.1.2.9" evidence="3 8"/>
<dbReference type="Gene3D" id="3.10.25.10">
    <property type="entry name" value="Formyl transferase, C-terminal domain"/>
    <property type="match status" value="1"/>
</dbReference>
<dbReference type="InterPro" id="IPR044135">
    <property type="entry name" value="Met-tRNA-FMT_C"/>
</dbReference>
<evidence type="ECO:0000256" key="4">
    <source>
        <dbReference type="ARBA" id="ARBA00016014"/>
    </source>
</evidence>
<feature type="domain" description="Formyl transferase C-terminal" evidence="10">
    <location>
        <begin position="206"/>
        <end position="304"/>
    </location>
</feature>
<dbReference type="RefSeq" id="WP_113896332.1">
    <property type="nucleotide sequence ID" value="NZ_CP029613.1"/>
</dbReference>
<dbReference type="InterPro" id="IPR005794">
    <property type="entry name" value="Fmt"/>
</dbReference>
<dbReference type="CDD" id="cd08704">
    <property type="entry name" value="Met_tRNA_FMT_C"/>
    <property type="match status" value="1"/>
</dbReference>
<dbReference type="GO" id="GO:0005829">
    <property type="term" value="C:cytosol"/>
    <property type="evidence" value="ECO:0007669"/>
    <property type="project" value="TreeGrafter"/>
</dbReference>
<comment type="function">
    <text evidence="1 8">Attaches a formyl group to the free amino group of methionyl-tRNA(fMet). The formyl group appears to play a dual role in the initiator identity of N-formylmethionyl-tRNA by promoting its recognition by IF2 and preventing the misappropriation of this tRNA by the elongation apparatus.</text>
</comment>
<evidence type="ECO:0000256" key="1">
    <source>
        <dbReference type="ARBA" id="ARBA00002606"/>
    </source>
</evidence>
<proteinExistence type="inferred from homology"/>
<dbReference type="EMBL" id="WJMZ01000002">
    <property type="protein sequence ID" value="MRG83300.1"/>
    <property type="molecule type" value="Genomic_DNA"/>
</dbReference>
<dbReference type="Pfam" id="PF00551">
    <property type="entry name" value="Formyl_trans_N"/>
    <property type="match status" value="1"/>
</dbReference>
<feature type="domain" description="Formyl transferase N-terminal" evidence="9">
    <location>
        <begin position="5"/>
        <end position="182"/>
    </location>
</feature>
<dbReference type="InterPro" id="IPR041711">
    <property type="entry name" value="Met-tRNA-FMT_N"/>
</dbReference>
<dbReference type="HAMAP" id="MF_00182">
    <property type="entry name" value="Formyl_trans"/>
    <property type="match status" value="1"/>
</dbReference>
<protein>
    <recommendedName>
        <fullName evidence="4 8">Methionyl-tRNA formyltransferase</fullName>
        <ecNumber evidence="3 8">2.1.2.9</ecNumber>
    </recommendedName>
</protein>
<comment type="caution">
    <text evidence="11">The sequence shown here is derived from an EMBL/GenBank/DDBJ whole genome shotgun (WGS) entry which is preliminary data.</text>
</comment>
<evidence type="ECO:0000256" key="2">
    <source>
        <dbReference type="ARBA" id="ARBA00010699"/>
    </source>
</evidence>
<evidence type="ECO:0000256" key="5">
    <source>
        <dbReference type="ARBA" id="ARBA00022679"/>
    </source>
</evidence>
<dbReference type="InterPro" id="IPR001555">
    <property type="entry name" value="GART_AS"/>
</dbReference>
<evidence type="ECO:0000256" key="7">
    <source>
        <dbReference type="ARBA" id="ARBA00048558"/>
    </source>
</evidence>
<sequence>MSTSVVFMGTPEFAVPILQSLIDNPEYDVQAVLTQPDHHIGRKRTLHQSPVKELAEQYNIEVLQPAKLSKSPEMEKIISLQPDLMITAAYGQFLPTKLLAAAKIAAINVHGSLLPKYRGGAPIQYSIINGDKETGVSIMYMVKKMDAGDIISQRSIPIEDTDDSGTMFKKLSLLGRDLLLETLPKLISGDVNPVAQDPDKVVFSPNITSEQEQIDFRLPARLIDTKVRGLRPAPLGNMVIDGLRTKIYDVTPLEEKTDLEPGKVVRVTKHQLVIAAGDGTTYQINKLKPAGKKAMDITSYLNGHKDITEGGQVVSED</sequence>
<dbReference type="InterPro" id="IPR011034">
    <property type="entry name" value="Formyl_transferase-like_C_sf"/>
</dbReference>
<evidence type="ECO:0000256" key="6">
    <source>
        <dbReference type="ARBA" id="ARBA00022917"/>
    </source>
</evidence>
<organism evidence="11 12">
    <name type="scientific">Limosilactobacillus reuteri</name>
    <name type="common">Lactobacillus reuteri</name>
    <dbReference type="NCBI Taxonomy" id="1598"/>
    <lineage>
        <taxon>Bacteria</taxon>
        <taxon>Bacillati</taxon>
        <taxon>Bacillota</taxon>
        <taxon>Bacilli</taxon>
        <taxon>Lactobacillales</taxon>
        <taxon>Lactobacillaceae</taxon>
        <taxon>Limosilactobacillus</taxon>
    </lineage>
</organism>
<dbReference type="InterPro" id="IPR036477">
    <property type="entry name" value="Formyl_transf_N_sf"/>
</dbReference>
<dbReference type="SUPFAM" id="SSF50486">
    <property type="entry name" value="FMT C-terminal domain-like"/>
    <property type="match status" value="1"/>
</dbReference>
<dbReference type="GO" id="GO:0004479">
    <property type="term" value="F:methionyl-tRNA formyltransferase activity"/>
    <property type="evidence" value="ECO:0007669"/>
    <property type="project" value="UniProtKB-UniRule"/>
</dbReference>
<dbReference type="PROSITE" id="PS00373">
    <property type="entry name" value="GART"/>
    <property type="match status" value="1"/>
</dbReference>
<gene>
    <name evidence="8" type="primary">fmt</name>
    <name evidence="11" type="ORF">GIX80_02660</name>
</gene>
<evidence type="ECO:0000256" key="3">
    <source>
        <dbReference type="ARBA" id="ARBA00012261"/>
    </source>
</evidence>
<dbReference type="PANTHER" id="PTHR11138:SF5">
    <property type="entry name" value="METHIONYL-TRNA FORMYLTRANSFERASE, MITOCHONDRIAL"/>
    <property type="match status" value="1"/>
</dbReference>
<reference evidence="11 12" key="1">
    <citation type="submission" date="2019-11" db="EMBL/GenBank/DDBJ databases">
        <title>Draft genome sequence of 12 host-associated Lactobacillus reuteri rodent strains.</title>
        <authorList>
            <person name="Zhang S."/>
            <person name="Ozcam M."/>
            <person name="Van Pijkeren J.P."/>
        </authorList>
    </citation>
    <scope>NUCLEOTIDE SEQUENCE [LARGE SCALE GENOMIC DNA]</scope>
    <source>
        <strain evidence="11 12">L1604-1</strain>
    </source>
</reference>
<dbReference type="Pfam" id="PF02911">
    <property type="entry name" value="Formyl_trans_C"/>
    <property type="match status" value="1"/>
</dbReference>
<accession>A0AB36AC70</accession>
<dbReference type="NCBIfam" id="TIGR00460">
    <property type="entry name" value="fmt"/>
    <property type="match status" value="1"/>
</dbReference>
<dbReference type="InterPro" id="IPR005793">
    <property type="entry name" value="Formyl_trans_C"/>
</dbReference>
<dbReference type="InterPro" id="IPR002376">
    <property type="entry name" value="Formyl_transf_N"/>
</dbReference>
<evidence type="ECO:0000259" key="10">
    <source>
        <dbReference type="Pfam" id="PF02911"/>
    </source>
</evidence>
<evidence type="ECO:0000256" key="8">
    <source>
        <dbReference type="HAMAP-Rule" id="MF_00182"/>
    </source>
</evidence>
<dbReference type="InterPro" id="IPR037022">
    <property type="entry name" value="Formyl_trans_C_sf"/>
</dbReference>
<comment type="catalytic activity">
    <reaction evidence="7 8">
        <text>L-methionyl-tRNA(fMet) + (6R)-10-formyltetrahydrofolate = N-formyl-L-methionyl-tRNA(fMet) + (6S)-5,6,7,8-tetrahydrofolate + H(+)</text>
        <dbReference type="Rhea" id="RHEA:24380"/>
        <dbReference type="Rhea" id="RHEA-COMP:9952"/>
        <dbReference type="Rhea" id="RHEA-COMP:9953"/>
        <dbReference type="ChEBI" id="CHEBI:15378"/>
        <dbReference type="ChEBI" id="CHEBI:57453"/>
        <dbReference type="ChEBI" id="CHEBI:78530"/>
        <dbReference type="ChEBI" id="CHEBI:78844"/>
        <dbReference type="ChEBI" id="CHEBI:195366"/>
        <dbReference type="EC" id="2.1.2.9"/>
    </reaction>
</comment>
<keyword evidence="6 8" id="KW-0648">Protein biosynthesis</keyword>
<evidence type="ECO:0000313" key="11">
    <source>
        <dbReference type="EMBL" id="MRG83300.1"/>
    </source>
</evidence>
<feature type="binding site" evidence="8">
    <location>
        <begin position="112"/>
        <end position="115"/>
    </location>
    <ligand>
        <name>(6S)-5,6,7,8-tetrahydrofolate</name>
        <dbReference type="ChEBI" id="CHEBI:57453"/>
    </ligand>
</feature>
<dbReference type="CDD" id="cd08646">
    <property type="entry name" value="FMT_core_Met-tRNA-FMT_N"/>
    <property type="match status" value="1"/>
</dbReference>
<dbReference type="PANTHER" id="PTHR11138">
    <property type="entry name" value="METHIONYL-TRNA FORMYLTRANSFERASE"/>
    <property type="match status" value="1"/>
</dbReference>
<comment type="similarity">
    <text evidence="2 8">Belongs to the Fmt family.</text>
</comment>